<dbReference type="InterPro" id="IPR052380">
    <property type="entry name" value="Viral_DNA_packaging_terminase"/>
</dbReference>
<sequence>MVTTELSVADQQVLQDPRYKAYQPYGSALETLYYQGDEMLICGPVGTGKSRGALEKLHLCCCKYPKMRALLVRKTRSALTQSAIVTYENFVLPDNGMVKFRTYEQEYRYQNGSKIVIGGMDKSSKIMSSEYDLIFVMEARELTLEDWEALITRNRYGVMPYNQIIGDCNPGPPRHWLYQRTKGKNAITKYIKSIHEDNPTLWNHVSQQWTVRGKAYLKKLNNLTGVRKLRLLKGIWAAAEGMIYEDEWDEEIHLVDRFKIPKLWTRVWFVDFGYQHPFVWQAWAIDPDGIAYRFGEIYHTRRLVEDMAAEIRAWQNEHDEPNPYMLVCDWDAEDRATLERHLDIETMPANKAVLAGINSVKTRLKVRGNGKAGMYFLRDSVIEVDLELQDSALPVCTEHEFEGYIWKDNSIKEQPVKKEDHGMDLVRYLSMFLDDETLGWTQGMGA</sequence>
<gene>
    <name evidence="2" type="ORF">LCGC14_0645370</name>
</gene>
<evidence type="ECO:0000313" key="2">
    <source>
        <dbReference type="EMBL" id="KKN49196.1"/>
    </source>
</evidence>
<name>A0A0F9TJM6_9ZZZZ</name>
<dbReference type="PANTHER" id="PTHR39184">
    <property type="match status" value="1"/>
</dbReference>
<comment type="caution">
    <text evidence="2">The sequence shown here is derived from an EMBL/GenBank/DDBJ whole genome shotgun (WGS) entry which is preliminary data.</text>
</comment>
<dbReference type="InterPro" id="IPR035412">
    <property type="entry name" value="Terminase_L_N"/>
</dbReference>
<feature type="domain" description="Phage terminase large subunit N-terminal" evidence="1">
    <location>
        <begin position="41"/>
        <end position="209"/>
    </location>
</feature>
<organism evidence="2">
    <name type="scientific">marine sediment metagenome</name>
    <dbReference type="NCBI Taxonomy" id="412755"/>
    <lineage>
        <taxon>unclassified sequences</taxon>
        <taxon>metagenomes</taxon>
        <taxon>ecological metagenomes</taxon>
    </lineage>
</organism>
<reference evidence="2" key="1">
    <citation type="journal article" date="2015" name="Nature">
        <title>Complex archaea that bridge the gap between prokaryotes and eukaryotes.</title>
        <authorList>
            <person name="Spang A."/>
            <person name="Saw J.H."/>
            <person name="Jorgensen S.L."/>
            <person name="Zaremba-Niedzwiedzka K."/>
            <person name="Martijn J."/>
            <person name="Lind A.E."/>
            <person name="van Eijk R."/>
            <person name="Schleper C."/>
            <person name="Guy L."/>
            <person name="Ettema T.J."/>
        </authorList>
    </citation>
    <scope>NUCLEOTIDE SEQUENCE</scope>
</reference>
<dbReference type="EMBL" id="LAZR01001179">
    <property type="protein sequence ID" value="KKN49196.1"/>
    <property type="molecule type" value="Genomic_DNA"/>
</dbReference>
<proteinExistence type="predicted"/>
<accession>A0A0F9TJM6</accession>
<evidence type="ECO:0000259" key="1">
    <source>
        <dbReference type="Pfam" id="PF04466"/>
    </source>
</evidence>
<protein>
    <recommendedName>
        <fullName evidence="1">Phage terminase large subunit N-terminal domain-containing protein</fullName>
    </recommendedName>
</protein>
<dbReference type="Gene3D" id="3.30.420.280">
    <property type="match status" value="1"/>
</dbReference>
<dbReference type="Gene3D" id="3.40.50.300">
    <property type="entry name" value="P-loop containing nucleotide triphosphate hydrolases"/>
    <property type="match status" value="1"/>
</dbReference>
<dbReference type="InterPro" id="IPR027417">
    <property type="entry name" value="P-loop_NTPase"/>
</dbReference>
<dbReference type="SUPFAM" id="SSF52540">
    <property type="entry name" value="P-loop containing nucleoside triphosphate hydrolases"/>
    <property type="match status" value="1"/>
</dbReference>
<dbReference type="PANTHER" id="PTHR39184:SF1">
    <property type="entry name" value="PBSX PHAGE TERMINASE LARGE SUBUNIT"/>
    <property type="match status" value="1"/>
</dbReference>
<dbReference type="AlphaFoldDB" id="A0A0F9TJM6"/>
<dbReference type="Pfam" id="PF04466">
    <property type="entry name" value="Terminase_3"/>
    <property type="match status" value="1"/>
</dbReference>